<evidence type="ECO:0000256" key="3">
    <source>
        <dbReference type="ARBA" id="ARBA00022679"/>
    </source>
</evidence>
<reference evidence="7" key="1">
    <citation type="submission" date="2025-08" db="UniProtKB">
        <authorList>
            <consortium name="RefSeq"/>
        </authorList>
    </citation>
    <scope>IDENTIFICATION</scope>
    <source>
        <tissue evidence="7">Seedling</tissue>
    </source>
</reference>
<accession>A0A6P4AJD6</accession>
<dbReference type="InParanoid" id="A0A6P4AJD6"/>
<evidence type="ECO:0000256" key="2">
    <source>
        <dbReference type="ARBA" id="ARBA00022676"/>
    </source>
</evidence>
<dbReference type="InterPro" id="IPR035595">
    <property type="entry name" value="UDP_glycos_trans_CS"/>
</dbReference>
<evidence type="ECO:0000313" key="7">
    <source>
        <dbReference type="RefSeq" id="XP_015897787.4"/>
    </source>
</evidence>
<dbReference type="PANTHER" id="PTHR48047:SF45">
    <property type="entry name" value="SCOPOLETIN GLUCOSYLTRANSFERASE-LIKE"/>
    <property type="match status" value="1"/>
</dbReference>
<keyword evidence="3 4" id="KW-0808">Transferase</keyword>
<dbReference type="InterPro" id="IPR002213">
    <property type="entry name" value="UDP_glucos_trans"/>
</dbReference>
<dbReference type="SUPFAM" id="SSF53756">
    <property type="entry name" value="UDP-Glycosyltransferase/glycogen phosphorylase"/>
    <property type="match status" value="1"/>
</dbReference>
<evidence type="ECO:0000256" key="1">
    <source>
        <dbReference type="ARBA" id="ARBA00009995"/>
    </source>
</evidence>
<dbReference type="GeneID" id="107431406"/>
<protein>
    <recommendedName>
        <fullName evidence="5">Glycosyltransferase</fullName>
        <ecNumber evidence="5">2.4.1.-</ecNumber>
    </recommendedName>
</protein>
<dbReference type="KEGG" id="zju:107431406"/>
<dbReference type="CDD" id="cd03784">
    <property type="entry name" value="GT1_Gtf-like"/>
    <property type="match status" value="1"/>
</dbReference>
<gene>
    <name evidence="7" type="primary">LOC107431406</name>
</gene>
<evidence type="ECO:0000256" key="4">
    <source>
        <dbReference type="RuleBase" id="RU003718"/>
    </source>
</evidence>
<comment type="similarity">
    <text evidence="1 4">Belongs to the UDP-glycosyltransferase family.</text>
</comment>
<sequence>MARVFAKHGDDVDVTIIVTKANAAVINKNIDGDFNAGRHHNIRTHVLPFPSAEVGLPEGIESFSSENSDETNAAIHQAQLLLRKPMEQVFYDMRPDCIVADLFYPWTLEVANQLGIPRLAFRGGSYFSLCAEHSVRLHYNSSSSNSHDNDDVVSLLGLPHKIEMLTSQLPEWSKTTTSFTAIMDRLRETEEKSYGILMNSFHELESAYEEHYKTTMGLKAWSIGPVCFWANRDSSHKAHHRFKSVADGDDNDHHHHELMDWLNSKQKNSVVYVSFGSGTKLSAAQIKELAHGLETSGHPFIWVVRKEAEQALTPEGFEERIRTESNNRGLIIKGWAPQLLILDHPATGGMVTHCGWNSILEGVNAGLPMITWPVFAEQFYNEKLVKDVLRIGIGVGVKQWNDLGKVPKEVVKSEDISKAVRFLMATHDEYDGERAGNNNKEMRMRVSKLQNQAKMALEIGGSSHANLMALIHDLNSLKSMRN</sequence>
<evidence type="ECO:0000313" key="6">
    <source>
        <dbReference type="Proteomes" id="UP001652623"/>
    </source>
</evidence>
<dbReference type="Gene3D" id="3.40.50.2000">
    <property type="entry name" value="Glycogen Phosphorylase B"/>
    <property type="match status" value="2"/>
</dbReference>
<dbReference type="Pfam" id="PF00201">
    <property type="entry name" value="UDPGT"/>
    <property type="match status" value="1"/>
</dbReference>
<dbReference type="GO" id="GO:0035251">
    <property type="term" value="F:UDP-glucosyltransferase activity"/>
    <property type="evidence" value="ECO:0007669"/>
    <property type="project" value="TreeGrafter"/>
</dbReference>
<proteinExistence type="inferred from homology"/>
<dbReference type="AlphaFoldDB" id="A0A6P4AJD6"/>
<dbReference type="PANTHER" id="PTHR48047">
    <property type="entry name" value="GLYCOSYLTRANSFERASE"/>
    <property type="match status" value="1"/>
</dbReference>
<keyword evidence="2 4" id="KW-0328">Glycosyltransferase</keyword>
<dbReference type="Proteomes" id="UP001652623">
    <property type="component" value="Chromosome 6"/>
</dbReference>
<keyword evidence="6" id="KW-1185">Reference proteome</keyword>
<organism evidence="6 7">
    <name type="scientific">Ziziphus jujuba</name>
    <name type="common">Chinese jujube</name>
    <name type="synonym">Ziziphus sativa</name>
    <dbReference type="NCBI Taxonomy" id="326968"/>
    <lineage>
        <taxon>Eukaryota</taxon>
        <taxon>Viridiplantae</taxon>
        <taxon>Streptophyta</taxon>
        <taxon>Embryophyta</taxon>
        <taxon>Tracheophyta</taxon>
        <taxon>Spermatophyta</taxon>
        <taxon>Magnoliopsida</taxon>
        <taxon>eudicotyledons</taxon>
        <taxon>Gunneridae</taxon>
        <taxon>Pentapetalae</taxon>
        <taxon>rosids</taxon>
        <taxon>fabids</taxon>
        <taxon>Rosales</taxon>
        <taxon>Rhamnaceae</taxon>
        <taxon>Paliureae</taxon>
        <taxon>Ziziphus</taxon>
    </lineage>
</organism>
<dbReference type="FunFam" id="3.40.50.2000:FF:000202">
    <property type="entry name" value="Glycosyltransferase"/>
    <property type="match status" value="1"/>
</dbReference>
<evidence type="ECO:0000256" key="5">
    <source>
        <dbReference type="RuleBase" id="RU362057"/>
    </source>
</evidence>
<dbReference type="PROSITE" id="PS00375">
    <property type="entry name" value="UDPGT"/>
    <property type="match status" value="1"/>
</dbReference>
<dbReference type="EC" id="2.4.1.-" evidence="5"/>
<name>A0A6P4AJD6_ZIZJJ</name>
<dbReference type="RefSeq" id="XP_015897787.4">
    <property type="nucleotide sequence ID" value="XM_016042301.4"/>
</dbReference>